<evidence type="ECO:0008006" key="10">
    <source>
        <dbReference type="Google" id="ProtNLM"/>
    </source>
</evidence>
<name>A0A1G2MQV5_9BACT</name>
<dbReference type="STRING" id="1802312.A3C06_04630"/>
<evidence type="ECO:0000259" key="6">
    <source>
        <dbReference type="Pfam" id="PF04542"/>
    </source>
</evidence>
<keyword evidence="2" id="KW-0805">Transcription regulation</keyword>
<feature type="domain" description="RNA polymerase sigma-70 region 4" evidence="7">
    <location>
        <begin position="131"/>
        <end position="179"/>
    </location>
</feature>
<sequence>MQNDDGQLIAAYLEGDDNSLGFLVDRYLSDVYTFALRLTRDPQAAEDIAQNSFIKAWKHIRRYRQGSNFQKWIFAITRNTAIDWLRQKKEPAISSFENEQGNKLLDTLADNELLPDELIARAEDAKFVGALLEQLDPHYREVLDLRYTSNLTFEQIGEILRRPLHTVKSQHRRALALLRRLLQVEPA</sequence>
<dbReference type="Pfam" id="PF04542">
    <property type="entry name" value="Sigma70_r2"/>
    <property type="match status" value="1"/>
</dbReference>
<accession>A0A1G2MQV5</accession>
<comment type="similarity">
    <text evidence="1">Belongs to the sigma-70 factor family. ECF subfamily.</text>
</comment>
<dbReference type="SUPFAM" id="SSF88946">
    <property type="entry name" value="Sigma2 domain of RNA polymerase sigma factors"/>
    <property type="match status" value="1"/>
</dbReference>
<dbReference type="InterPro" id="IPR007627">
    <property type="entry name" value="RNA_pol_sigma70_r2"/>
</dbReference>
<dbReference type="InterPro" id="IPR013324">
    <property type="entry name" value="RNA_pol_sigma_r3/r4-like"/>
</dbReference>
<dbReference type="SUPFAM" id="SSF88659">
    <property type="entry name" value="Sigma3 and sigma4 domains of RNA polymerase sigma factors"/>
    <property type="match status" value="1"/>
</dbReference>
<dbReference type="AlphaFoldDB" id="A0A1G2MQV5"/>
<evidence type="ECO:0000256" key="1">
    <source>
        <dbReference type="ARBA" id="ARBA00010641"/>
    </source>
</evidence>
<gene>
    <name evidence="8" type="ORF">A3C06_04630</name>
</gene>
<reference evidence="8 9" key="1">
    <citation type="journal article" date="2016" name="Nat. Commun.">
        <title>Thousands of microbial genomes shed light on interconnected biogeochemical processes in an aquifer system.</title>
        <authorList>
            <person name="Anantharaman K."/>
            <person name="Brown C.T."/>
            <person name="Hug L.A."/>
            <person name="Sharon I."/>
            <person name="Castelle C.J."/>
            <person name="Probst A.J."/>
            <person name="Thomas B.C."/>
            <person name="Singh A."/>
            <person name="Wilkins M.J."/>
            <person name="Karaoz U."/>
            <person name="Brodie E.L."/>
            <person name="Williams K.H."/>
            <person name="Hubbard S.S."/>
            <person name="Banfield J.F."/>
        </authorList>
    </citation>
    <scope>NUCLEOTIDE SEQUENCE [LARGE SCALE GENOMIC DNA]</scope>
</reference>
<evidence type="ECO:0000259" key="7">
    <source>
        <dbReference type="Pfam" id="PF04545"/>
    </source>
</evidence>
<dbReference type="GO" id="GO:0016987">
    <property type="term" value="F:sigma factor activity"/>
    <property type="evidence" value="ECO:0007669"/>
    <property type="project" value="UniProtKB-KW"/>
</dbReference>
<keyword evidence="5" id="KW-0804">Transcription</keyword>
<dbReference type="GO" id="GO:0006352">
    <property type="term" value="P:DNA-templated transcription initiation"/>
    <property type="evidence" value="ECO:0007669"/>
    <property type="project" value="InterPro"/>
</dbReference>
<dbReference type="NCBIfam" id="TIGR02937">
    <property type="entry name" value="sigma70-ECF"/>
    <property type="match status" value="1"/>
</dbReference>
<keyword evidence="3" id="KW-0731">Sigma factor</keyword>
<dbReference type="Gene3D" id="1.10.10.10">
    <property type="entry name" value="Winged helix-like DNA-binding domain superfamily/Winged helix DNA-binding domain"/>
    <property type="match status" value="1"/>
</dbReference>
<protein>
    <recommendedName>
        <fullName evidence="10">RNA polymerase sigma factor</fullName>
    </recommendedName>
</protein>
<dbReference type="Proteomes" id="UP000177565">
    <property type="component" value="Unassembled WGS sequence"/>
</dbReference>
<dbReference type="InterPro" id="IPR039425">
    <property type="entry name" value="RNA_pol_sigma-70-like"/>
</dbReference>
<dbReference type="Gene3D" id="1.10.1740.10">
    <property type="match status" value="1"/>
</dbReference>
<keyword evidence="4" id="KW-0238">DNA-binding</keyword>
<evidence type="ECO:0000313" key="8">
    <source>
        <dbReference type="EMBL" id="OHA26245.1"/>
    </source>
</evidence>
<comment type="caution">
    <text evidence="8">The sequence shown here is derived from an EMBL/GenBank/DDBJ whole genome shotgun (WGS) entry which is preliminary data.</text>
</comment>
<dbReference type="PANTHER" id="PTHR43133:SF8">
    <property type="entry name" value="RNA POLYMERASE SIGMA FACTOR HI_1459-RELATED"/>
    <property type="match status" value="1"/>
</dbReference>
<dbReference type="Pfam" id="PF04545">
    <property type="entry name" value="Sigma70_r4"/>
    <property type="match status" value="1"/>
</dbReference>
<feature type="domain" description="RNA polymerase sigma-70 region 2" evidence="6">
    <location>
        <begin position="23"/>
        <end position="89"/>
    </location>
</feature>
<evidence type="ECO:0000256" key="3">
    <source>
        <dbReference type="ARBA" id="ARBA00023082"/>
    </source>
</evidence>
<organism evidence="8 9">
    <name type="scientific">Candidatus Taylorbacteria bacterium RIFCSPHIGHO2_02_FULL_46_13</name>
    <dbReference type="NCBI Taxonomy" id="1802312"/>
    <lineage>
        <taxon>Bacteria</taxon>
        <taxon>Candidatus Tayloriibacteriota</taxon>
    </lineage>
</organism>
<evidence type="ECO:0000256" key="4">
    <source>
        <dbReference type="ARBA" id="ARBA00023125"/>
    </source>
</evidence>
<dbReference type="InterPro" id="IPR036388">
    <property type="entry name" value="WH-like_DNA-bd_sf"/>
</dbReference>
<evidence type="ECO:0000256" key="2">
    <source>
        <dbReference type="ARBA" id="ARBA00023015"/>
    </source>
</evidence>
<dbReference type="EMBL" id="MHRQ01000024">
    <property type="protein sequence ID" value="OHA26245.1"/>
    <property type="molecule type" value="Genomic_DNA"/>
</dbReference>
<dbReference type="InterPro" id="IPR014284">
    <property type="entry name" value="RNA_pol_sigma-70_dom"/>
</dbReference>
<dbReference type="PANTHER" id="PTHR43133">
    <property type="entry name" value="RNA POLYMERASE ECF-TYPE SIGMA FACTO"/>
    <property type="match status" value="1"/>
</dbReference>
<evidence type="ECO:0000313" key="9">
    <source>
        <dbReference type="Proteomes" id="UP000177565"/>
    </source>
</evidence>
<dbReference type="InterPro" id="IPR007630">
    <property type="entry name" value="RNA_pol_sigma70_r4"/>
</dbReference>
<dbReference type="GO" id="GO:0003677">
    <property type="term" value="F:DNA binding"/>
    <property type="evidence" value="ECO:0007669"/>
    <property type="project" value="UniProtKB-KW"/>
</dbReference>
<dbReference type="InterPro" id="IPR013325">
    <property type="entry name" value="RNA_pol_sigma_r2"/>
</dbReference>
<proteinExistence type="inferred from homology"/>
<evidence type="ECO:0000256" key="5">
    <source>
        <dbReference type="ARBA" id="ARBA00023163"/>
    </source>
</evidence>